<dbReference type="InterPro" id="IPR010621">
    <property type="entry name" value="DUF1214"/>
</dbReference>
<feature type="domain" description="DUF1254" evidence="2">
    <location>
        <begin position="46"/>
        <end position="175"/>
    </location>
</feature>
<evidence type="ECO:0000259" key="1">
    <source>
        <dbReference type="Pfam" id="PF06742"/>
    </source>
</evidence>
<dbReference type="AlphaFoldDB" id="A0A7K3LTX9"/>
<gene>
    <name evidence="3" type="ORF">GYA93_19465</name>
</gene>
<proteinExistence type="predicted"/>
<name>A0A7K3LTX9_9ACTN</name>
<comment type="caution">
    <text evidence="3">The sequence shown here is derived from an EMBL/GenBank/DDBJ whole genome shotgun (WGS) entry which is preliminary data.</text>
</comment>
<dbReference type="Proteomes" id="UP000466307">
    <property type="component" value="Unassembled WGS sequence"/>
</dbReference>
<keyword evidence="4" id="KW-1185">Reference proteome</keyword>
<evidence type="ECO:0000259" key="2">
    <source>
        <dbReference type="Pfam" id="PF06863"/>
    </source>
</evidence>
<dbReference type="InterPro" id="IPR037050">
    <property type="entry name" value="DUF1254_sf"/>
</dbReference>
<dbReference type="Gene3D" id="2.60.40.1610">
    <property type="entry name" value="Domain of unknown function DUF1254"/>
    <property type="match status" value="1"/>
</dbReference>
<organism evidence="3 4">
    <name type="scientific">Gordonia desulfuricans</name>
    <dbReference type="NCBI Taxonomy" id="89051"/>
    <lineage>
        <taxon>Bacteria</taxon>
        <taxon>Bacillati</taxon>
        <taxon>Actinomycetota</taxon>
        <taxon>Actinomycetes</taxon>
        <taxon>Mycobacteriales</taxon>
        <taxon>Gordoniaceae</taxon>
        <taxon>Gordonia</taxon>
    </lineage>
</organism>
<dbReference type="EMBL" id="JAADZU010000081">
    <property type="protein sequence ID" value="NDK91735.1"/>
    <property type="molecule type" value="Genomic_DNA"/>
</dbReference>
<dbReference type="InterPro" id="IPR010679">
    <property type="entry name" value="DUF1254"/>
</dbReference>
<dbReference type="Pfam" id="PF06742">
    <property type="entry name" value="DUF1214"/>
    <property type="match status" value="1"/>
</dbReference>
<dbReference type="InterPro" id="IPR037049">
    <property type="entry name" value="DUF1214_C_sf"/>
</dbReference>
<dbReference type="Gene3D" id="2.60.120.600">
    <property type="entry name" value="Domain of unknown function DUF1214, C-terminal domain"/>
    <property type="match status" value="1"/>
</dbReference>
<dbReference type="Pfam" id="PF06863">
    <property type="entry name" value="DUF1254"/>
    <property type="match status" value="1"/>
</dbReference>
<dbReference type="SUPFAM" id="SSF160935">
    <property type="entry name" value="VPA0735-like"/>
    <property type="match status" value="1"/>
</dbReference>
<reference evidence="3 4" key="1">
    <citation type="submission" date="2020-01" db="EMBL/GenBank/DDBJ databases">
        <title>Investigation of new actinobacteria for the biodesulphurisation of diesel fuel.</title>
        <authorList>
            <person name="Athi Narayanan S.M."/>
        </authorList>
    </citation>
    <scope>NUCLEOTIDE SEQUENCE [LARGE SCALE GENOMIC DNA]</scope>
    <source>
        <strain evidence="3 4">213E</strain>
    </source>
</reference>
<dbReference type="PANTHER" id="PTHR36509">
    <property type="entry name" value="BLL3101 PROTEIN"/>
    <property type="match status" value="1"/>
</dbReference>
<evidence type="ECO:0000313" key="4">
    <source>
        <dbReference type="Proteomes" id="UP000466307"/>
    </source>
</evidence>
<evidence type="ECO:0000313" key="3">
    <source>
        <dbReference type="EMBL" id="NDK91735.1"/>
    </source>
</evidence>
<dbReference type="PANTHER" id="PTHR36509:SF2">
    <property type="entry name" value="BLL3101 PROTEIN"/>
    <property type="match status" value="1"/>
</dbReference>
<protein>
    <submittedName>
        <fullName evidence="3">DUF1254 domain-containing protein</fullName>
    </submittedName>
</protein>
<dbReference type="RefSeq" id="WP_059037692.1">
    <property type="nucleotide sequence ID" value="NZ_JAADZU010000081.1"/>
</dbReference>
<feature type="domain" description="DUF1214" evidence="1">
    <location>
        <begin position="313"/>
        <end position="419"/>
    </location>
</feature>
<sequence>MSTLSDDLQTLAHEAYVYLYPLVTMDVTRRVTCATPAGARPAFGPPNTFHHIRAFPTADFRAVVRPNFDTLYSSAWLDLTAGPVRIHVPDSGDRYFMLPMLDMWTDVFANPGKRTTGTGAQDYLVVPPGWDGEVPDGAELVTSPTPYAWIIGRTQTNGPHDYAAVNAFQDGLSVTEIGGARDVSVDSDLDPDTEPLGYVNSMKAVDFFGYATRLLAVNPPHVTDFSQLARLGRLGIGVGPDFDASAFAAAELEQLQAGADAALQSLRTAPGLLARPANGWGMLTGGMGVYGNFYLLRAMVTLVGLGANPPEDAIYPLLLVDADGDKPMGETDYVLHFDADALPPVSAFWSVTMYDADGFQVANELDRFALGDRDPLVYHDDGSLDIYIQRTNPGGRREANWLPASTGELGITLRLYAPHAAALDGRWQPPALVKS</sequence>
<accession>A0A7K3LTX9</accession>